<evidence type="ECO:0000313" key="2">
    <source>
        <dbReference type="EMBL" id="KAJ8475434.1"/>
    </source>
</evidence>
<dbReference type="AlphaFoldDB" id="A0AAD7X894"/>
<gene>
    <name evidence="2" type="ORF">ONZ51_g6539</name>
</gene>
<evidence type="ECO:0000313" key="3">
    <source>
        <dbReference type="Proteomes" id="UP001215151"/>
    </source>
</evidence>
<reference evidence="2" key="1">
    <citation type="submission" date="2022-11" db="EMBL/GenBank/DDBJ databases">
        <title>Genome Sequence of Cubamyces cubensis.</title>
        <authorList>
            <person name="Buettner E."/>
        </authorList>
    </citation>
    <scope>NUCLEOTIDE SEQUENCE</scope>
    <source>
        <strain evidence="2">MPL-01</strain>
    </source>
</reference>
<evidence type="ECO:0000256" key="1">
    <source>
        <dbReference type="SAM" id="MobiDB-lite"/>
    </source>
</evidence>
<protein>
    <submittedName>
        <fullName evidence="2">Uncharacterized protein</fullName>
    </submittedName>
</protein>
<accession>A0AAD7X894</accession>
<feature type="region of interest" description="Disordered" evidence="1">
    <location>
        <begin position="72"/>
        <end position="95"/>
    </location>
</feature>
<dbReference type="Proteomes" id="UP001215151">
    <property type="component" value="Unassembled WGS sequence"/>
</dbReference>
<sequence>MMMSGADYNHCSGSLLKTVFGGRVDDLRSILGEERLPDGWEPRVRRRMGLTTIEFNFTLLPMEFSIKEEVDGSMKGVGQERYHDRDDTSEAKKDN</sequence>
<organism evidence="2 3">
    <name type="scientific">Trametes cubensis</name>
    <dbReference type="NCBI Taxonomy" id="1111947"/>
    <lineage>
        <taxon>Eukaryota</taxon>
        <taxon>Fungi</taxon>
        <taxon>Dikarya</taxon>
        <taxon>Basidiomycota</taxon>
        <taxon>Agaricomycotina</taxon>
        <taxon>Agaricomycetes</taxon>
        <taxon>Polyporales</taxon>
        <taxon>Polyporaceae</taxon>
        <taxon>Trametes</taxon>
    </lineage>
</organism>
<proteinExistence type="predicted"/>
<keyword evidence="3" id="KW-1185">Reference proteome</keyword>
<name>A0AAD7X894_9APHY</name>
<comment type="caution">
    <text evidence="2">The sequence shown here is derived from an EMBL/GenBank/DDBJ whole genome shotgun (WGS) entry which is preliminary data.</text>
</comment>
<dbReference type="EMBL" id="JAPEVG010000159">
    <property type="protein sequence ID" value="KAJ8475434.1"/>
    <property type="molecule type" value="Genomic_DNA"/>
</dbReference>